<protein>
    <submittedName>
        <fullName evidence="1">Uncharacterized protein</fullName>
    </submittedName>
</protein>
<evidence type="ECO:0000313" key="1">
    <source>
        <dbReference type="EMBL" id="MCW6035895.1"/>
    </source>
</evidence>
<gene>
    <name evidence="1" type="ORF">K4A83_06365</name>
</gene>
<dbReference type="EMBL" id="JAIHOM010000023">
    <property type="protein sequence ID" value="MCW6035895.1"/>
    <property type="molecule type" value="Genomic_DNA"/>
</dbReference>
<dbReference type="RefSeq" id="WP_265263615.1">
    <property type="nucleotide sequence ID" value="NZ_JAIHOM010000023.1"/>
</dbReference>
<organism evidence="1 2">
    <name type="scientific">Spirulina subsalsa FACHB-351</name>
    <dbReference type="NCBI Taxonomy" id="234711"/>
    <lineage>
        <taxon>Bacteria</taxon>
        <taxon>Bacillati</taxon>
        <taxon>Cyanobacteriota</taxon>
        <taxon>Cyanophyceae</taxon>
        <taxon>Spirulinales</taxon>
        <taxon>Spirulinaceae</taxon>
        <taxon>Spirulina</taxon>
    </lineage>
</organism>
<sequence length="63" mass="7166">MFTALMLSSLLNGYSLPTPNLGQGMESLNALPTLTESVEVSYDKSRSRRRRGTGRREMLWFQN</sequence>
<name>A0ABT3L341_9CYAN</name>
<evidence type="ECO:0000313" key="2">
    <source>
        <dbReference type="Proteomes" id="UP001526426"/>
    </source>
</evidence>
<dbReference type="Proteomes" id="UP001526426">
    <property type="component" value="Unassembled WGS sequence"/>
</dbReference>
<comment type="caution">
    <text evidence="1">The sequence shown here is derived from an EMBL/GenBank/DDBJ whole genome shotgun (WGS) entry which is preliminary data.</text>
</comment>
<keyword evidence="2" id="KW-1185">Reference proteome</keyword>
<reference evidence="1 2" key="1">
    <citation type="submission" date="2021-08" db="EMBL/GenBank/DDBJ databases">
        <title>Draft genome sequence of Spirulina subsalsa with high tolerance to salinity and hype-accumulation of phycocyanin.</title>
        <authorList>
            <person name="Pei H."/>
            <person name="Jiang L."/>
        </authorList>
    </citation>
    <scope>NUCLEOTIDE SEQUENCE [LARGE SCALE GENOMIC DNA]</scope>
    <source>
        <strain evidence="1 2">FACHB-351</strain>
    </source>
</reference>
<accession>A0ABT3L341</accession>
<proteinExistence type="predicted"/>